<evidence type="ECO:0000256" key="2">
    <source>
        <dbReference type="ARBA" id="ARBA00022692"/>
    </source>
</evidence>
<name>A0ABR8YAW9_9BACT</name>
<dbReference type="Proteomes" id="UP000620874">
    <property type="component" value="Unassembled WGS sequence"/>
</dbReference>
<dbReference type="Pfam" id="PF05105">
    <property type="entry name" value="Phage_holin_4_1"/>
    <property type="match status" value="1"/>
</dbReference>
<feature type="transmembrane region" description="Helical" evidence="5">
    <location>
        <begin position="89"/>
        <end position="105"/>
    </location>
</feature>
<comment type="subcellular location">
    <subcellularLocation>
        <location evidence="1">Membrane</location>
        <topology evidence="1">Multi-pass membrane protein</topology>
    </subcellularLocation>
</comment>
<keyword evidence="3 5" id="KW-1133">Transmembrane helix</keyword>
<evidence type="ECO:0000256" key="4">
    <source>
        <dbReference type="ARBA" id="ARBA00023136"/>
    </source>
</evidence>
<keyword evidence="2 5" id="KW-0812">Transmembrane</keyword>
<dbReference type="RefSeq" id="WP_191764751.1">
    <property type="nucleotide sequence ID" value="NZ_JACSPP010000048.1"/>
</dbReference>
<sequence>MGKYVEFITQDIRSGVMIIFICLVLICSVCLLDLWTGIDAARANKEKICSRPLRKTGAKIVDYFRLLLFFIMIDILGLCFPWYNLPYGAIIGTLGVMIVEGLSIIENLRKKKSHAAEVADMAVRIMECATPDEAQKIIKTIKEGVKR</sequence>
<keyword evidence="4 5" id="KW-0472">Membrane</keyword>
<feature type="transmembrane region" description="Helical" evidence="5">
    <location>
        <begin position="12"/>
        <end position="35"/>
    </location>
</feature>
<reference evidence="6 7" key="1">
    <citation type="submission" date="2020-08" db="EMBL/GenBank/DDBJ databases">
        <title>A Genomic Blueprint of the Chicken Gut Microbiome.</title>
        <authorList>
            <person name="Gilroy R."/>
            <person name="Ravi A."/>
            <person name="Getino M."/>
            <person name="Pursley I."/>
            <person name="Horton D.L."/>
            <person name="Alikhan N.-F."/>
            <person name="Baker D."/>
            <person name="Gharbi K."/>
            <person name="Hall N."/>
            <person name="Watson M."/>
            <person name="Adriaenssens E.M."/>
            <person name="Foster-Nyarko E."/>
            <person name="Jarju S."/>
            <person name="Secka A."/>
            <person name="Antonio M."/>
            <person name="Oren A."/>
            <person name="Chaudhuri R."/>
            <person name="La Ragione R.M."/>
            <person name="Hildebrand F."/>
            <person name="Pallen M.J."/>
        </authorList>
    </citation>
    <scope>NUCLEOTIDE SEQUENCE [LARGE SCALE GENOMIC DNA]</scope>
    <source>
        <strain evidence="6 7">Sa1CVN1</strain>
    </source>
</reference>
<evidence type="ECO:0000256" key="1">
    <source>
        <dbReference type="ARBA" id="ARBA00004141"/>
    </source>
</evidence>
<protein>
    <submittedName>
        <fullName evidence="6">Phage holin family protein</fullName>
    </submittedName>
</protein>
<keyword evidence="7" id="KW-1185">Reference proteome</keyword>
<comment type="caution">
    <text evidence="6">The sequence shown here is derived from an EMBL/GenBank/DDBJ whole genome shotgun (WGS) entry which is preliminary data.</text>
</comment>
<feature type="transmembrane region" description="Helical" evidence="5">
    <location>
        <begin position="63"/>
        <end position="83"/>
    </location>
</feature>
<organism evidence="6 7">
    <name type="scientific">Phocaeicola intestinalis</name>
    <dbReference type="NCBI Taxonomy" id="2762212"/>
    <lineage>
        <taxon>Bacteria</taxon>
        <taxon>Pseudomonadati</taxon>
        <taxon>Bacteroidota</taxon>
        <taxon>Bacteroidia</taxon>
        <taxon>Bacteroidales</taxon>
        <taxon>Bacteroidaceae</taxon>
        <taxon>Phocaeicola</taxon>
    </lineage>
</organism>
<evidence type="ECO:0000313" key="7">
    <source>
        <dbReference type="Proteomes" id="UP000620874"/>
    </source>
</evidence>
<dbReference type="EMBL" id="JACSPP010000048">
    <property type="protein sequence ID" value="MBD8041358.1"/>
    <property type="molecule type" value="Genomic_DNA"/>
</dbReference>
<accession>A0ABR8YAW9</accession>
<proteinExistence type="predicted"/>
<evidence type="ECO:0000313" key="6">
    <source>
        <dbReference type="EMBL" id="MBD8041358.1"/>
    </source>
</evidence>
<dbReference type="InterPro" id="IPR006480">
    <property type="entry name" value="Phage_holin_4_1"/>
</dbReference>
<evidence type="ECO:0000256" key="5">
    <source>
        <dbReference type="SAM" id="Phobius"/>
    </source>
</evidence>
<gene>
    <name evidence="6" type="ORF">H9625_13105</name>
</gene>
<evidence type="ECO:0000256" key="3">
    <source>
        <dbReference type="ARBA" id="ARBA00022989"/>
    </source>
</evidence>